<dbReference type="InterPro" id="IPR017702">
    <property type="entry name" value="Carbamoyltransferase_YgeW"/>
</dbReference>
<proteinExistence type="inferred from homology"/>
<dbReference type="GO" id="GO:0019240">
    <property type="term" value="P:citrulline biosynthetic process"/>
    <property type="evidence" value="ECO:0007669"/>
    <property type="project" value="TreeGrafter"/>
</dbReference>
<dbReference type="PANTHER" id="PTHR45753">
    <property type="entry name" value="ORNITHINE CARBAMOYLTRANSFERASE, MITOCHONDRIAL"/>
    <property type="match status" value="1"/>
</dbReference>
<dbReference type="NCBIfam" id="NF005538">
    <property type="entry name" value="PRK07200.1"/>
    <property type="match status" value="1"/>
</dbReference>
<dbReference type="Gene3D" id="3.40.50.1370">
    <property type="entry name" value="Aspartate/ornithine carbamoyltransferase"/>
    <property type="match status" value="2"/>
</dbReference>
<evidence type="ECO:0000256" key="2">
    <source>
        <dbReference type="ARBA" id="ARBA00013007"/>
    </source>
</evidence>
<dbReference type="EMBL" id="JAHDYR010000066">
    <property type="protein sequence ID" value="KAG9390201.1"/>
    <property type="molecule type" value="Genomic_DNA"/>
</dbReference>
<sequence length="418" mass="47015">MANEGHDVIKASTSERTAGMEKIRSILAELKELNIDLYNKDWLRTWDMTQDQIEGTAKIALALEALYKENIDCRVFQNGSLGVSQFRDNSTRTRFSFASAAALLGLQVQDFDDTKSQAAHGETVREGANMISFLTECIGIRDDKFVGEGHEFQVETAEAVQEGFDAGVLHQRPSIVNLQCDQDHPTQAMCDLLHFAKTYGGLDKLKGKKIAMTWAYSPAYGKPLSVPQSIIALMTRFGMDVRLAHPEGYDLLPETIEVAKKHAEESGGKFTVSHSMDEAFKDADIVYPKSWLGYNFAVERTELLRKGGKDFQEKLGELEKRLLEGNKKHIDWECTEERMKLCAPDAQWCHCLPCDTTGLNCEHGEVDIPTFEKFRVNSWNEAGNKPWAIAAMILATRFKDPAATLEKIIERDAKRRLD</sequence>
<dbReference type="InterPro" id="IPR036901">
    <property type="entry name" value="Asp/Orn_carbamoylTrfase_sf"/>
</dbReference>
<dbReference type="InterPro" id="IPR006132">
    <property type="entry name" value="Asp/Orn_carbamoyltranf_P-bd"/>
</dbReference>
<comment type="similarity">
    <text evidence="1">Belongs to the aspartate/ornithine carbamoyltransferase superfamily. OTCase family.</text>
</comment>
<keyword evidence="8" id="KW-1185">Reference proteome</keyword>
<dbReference type="PRINTS" id="PR00100">
    <property type="entry name" value="AOTCASE"/>
</dbReference>
<name>A0A8J6BUC4_9EUKA</name>
<dbReference type="GO" id="GO:0016597">
    <property type="term" value="F:amino acid binding"/>
    <property type="evidence" value="ECO:0007669"/>
    <property type="project" value="InterPro"/>
</dbReference>
<evidence type="ECO:0000256" key="3">
    <source>
        <dbReference type="ARBA" id="ARBA00022679"/>
    </source>
</evidence>
<comment type="caution">
    <text evidence="7">The sequence shown here is derived from an EMBL/GenBank/DDBJ whole genome shotgun (WGS) entry which is preliminary data.</text>
</comment>
<evidence type="ECO:0000256" key="4">
    <source>
        <dbReference type="RuleBase" id="RU003634"/>
    </source>
</evidence>
<dbReference type="Proteomes" id="UP000717585">
    <property type="component" value="Unassembled WGS sequence"/>
</dbReference>
<dbReference type="AlphaFoldDB" id="A0A8J6BUC4"/>
<dbReference type="Pfam" id="PF00185">
    <property type="entry name" value="OTCace"/>
    <property type="match status" value="1"/>
</dbReference>
<dbReference type="InterPro" id="IPR006131">
    <property type="entry name" value="Asp_carbamoyltransf_Asp/Orn-bd"/>
</dbReference>
<dbReference type="PRINTS" id="PR00101">
    <property type="entry name" value="ATCASE"/>
</dbReference>
<accession>A0A8J6BUC4</accession>
<dbReference type="GO" id="GO:0042450">
    <property type="term" value="P:L-arginine biosynthetic process via ornithine"/>
    <property type="evidence" value="ECO:0007669"/>
    <property type="project" value="TreeGrafter"/>
</dbReference>
<evidence type="ECO:0000313" key="7">
    <source>
        <dbReference type="EMBL" id="KAG9390201.1"/>
    </source>
</evidence>
<organism evidence="7 8">
    <name type="scientific">Carpediemonas membranifera</name>
    <dbReference type="NCBI Taxonomy" id="201153"/>
    <lineage>
        <taxon>Eukaryota</taxon>
        <taxon>Metamonada</taxon>
        <taxon>Carpediemonas-like organisms</taxon>
        <taxon>Carpediemonas</taxon>
    </lineage>
</organism>
<dbReference type="NCBIfam" id="TIGR03316">
    <property type="entry name" value="ygeW"/>
    <property type="match status" value="1"/>
</dbReference>
<dbReference type="EC" id="2.1.3.3" evidence="2"/>
<protein>
    <recommendedName>
        <fullName evidence="2">ornithine carbamoyltransferase</fullName>
        <ecNumber evidence="2">2.1.3.3</ecNumber>
    </recommendedName>
</protein>
<evidence type="ECO:0000259" key="6">
    <source>
        <dbReference type="Pfam" id="PF02729"/>
    </source>
</evidence>
<dbReference type="SUPFAM" id="SSF53671">
    <property type="entry name" value="Aspartate/ornithine carbamoyltransferase"/>
    <property type="match status" value="1"/>
</dbReference>
<reference evidence="7" key="1">
    <citation type="submission" date="2021-05" db="EMBL/GenBank/DDBJ databases">
        <title>A free-living protist that lacks canonical eukaryotic 1 DNA replication and segregation systems.</title>
        <authorList>
            <person name="Salas-Leiva D.E."/>
            <person name="Tromer E.C."/>
            <person name="Curtis B.A."/>
            <person name="Jerlstrom-Hultqvist J."/>
            <person name="Kolisko M."/>
            <person name="Yi Z."/>
            <person name="Salas-Leiva J.S."/>
            <person name="Gallot-Lavallee L."/>
            <person name="Kops G.J.P.L."/>
            <person name="Archibald J.M."/>
            <person name="Simpson A.G.B."/>
            <person name="Roger A.J."/>
        </authorList>
    </citation>
    <scope>NUCLEOTIDE SEQUENCE</scope>
    <source>
        <strain evidence="7">BICM</strain>
    </source>
</reference>
<gene>
    <name evidence="7" type="ORF">J8273_8241</name>
</gene>
<dbReference type="PANTHER" id="PTHR45753:SF3">
    <property type="entry name" value="ORNITHINE TRANSCARBAMYLASE, MITOCHONDRIAL"/>
    <property type="match status" value="1"/>
</dbReference>
<feature type="domain" description="Aspartate/ornithine carbamoyltransferase Asp/Orn-binding" evidence="5">
    <location>
        <begin position="226"/>
        <end position="394"/>
    </location>
</feature>
<feature type="domain" description="Aspartate/ornithine carbamoyltransferase carbamoyl-P binding" evidence="6">
    <location>
        <begin position="40"/>
        <end position="195"/>
    </location>
</feature>
<evidence type="ECO:0000259" key="5">
    <source>
        <dbReference type="Pfam" id="PF00185"/>
    </source>
</evidence>
<keyword evidence="3 4" id="KW-0808">Transferase</keyword>
<evidence type="ECO:0000313" key="8">
    <source>
        <dbReference type="Proteomes" id="UP000717585"/>
    </source>
</evidence>
<dbReference type="InterPro" id="IPR006130">
    <property type="entry name" value="Asp/Orn_carbamoylTrfase"/>
</dbReference>
<dbReference type="OrthoDB" id="10252326at2759"/>
<evidence type="ECO:0000256" key="1">
    <source>
        <dbReference type="ARBA" id="ARBA00007805"/>
    </source>
</evidence>
<dbReference type="Pfam" id="PF02729">
    <property type="entry name" value="OTCace_N"/>
    <property type="match status" value="1"/>
</dbReference>
<dbReference type="GO" id="GO:0004585">
    <property type="term" value="F:ornithine carbamoyltransferase activity"/>
    <property type="evidence" value="ECO:0007669"/>
    <property type="project" value="UniProtKB-EC"/>
</dbReference>